<dbReference type="AlphaFoldDB" id="A0A0G0ATN8"/>
<protein>
    <recommendedName>
        <fullName evidence="7">Zn(2)-C6 fungal-type domain-containing protein</fullName>
    </recommendedName>
</protein>
<comment type="subcellular location">
    <subcellularLocation>
        <location evidence="1">Nucleus</location>
    </subcellularLocation>
</comment>
<dbReference type="CDD" id="cd00067">
    <property type="entry name" value="GAL4"/>
    <property type="match status" value="1"/>
</dbReference>
<evidence type="ECO:0000313" key="8">
    <source>
        <dbReference type="EMBL" id="KKP07799.1"/>
    </source>
</evidence>
<dbReference type="PROSITE" id="PS50048">
    <property type="entry name" value="ZN2_CY6_FUNGAL_2"/>
    <property type="match status" value="1"/>
</dbReference>
<sequence length="288" mass="31261">MGPGQDFNMDDYVFHSGGDPDFFYLGEEPNFTTGFQEVPLETQSNLTEDINSDIMAQEVPLGPLCIFNEEPQEGPWAAHATLGQEPNLNASSQELFTPPTDYPPFMEGIMGMNVNFPTYAGQGAMPAPMPALPMQALPMQALPMQALPPMPAPDTFQQRNGLPTPPMTQGVSSTRPTPLEQAATPPPAEAPKQRNNPGPRGYKRSGKACTRCRKNKLRCDDSPQGCSNCAAAGCTCMASTTSGEVPRMHAHNTDNLVEVLHKHMVALEAYIQAHGGVVPERPDELKQW</sequence>
<accession>A0A0G0ATN8</accession>
<dbReference type="Pfam" id="PF00172">
    <property type="entry name" value="Zn_clus"/>
    <property type="match status" value="1"/>
</dbReference>
<dbReference type="PANTHER" id="PTHR47338:SF27">
    <property type="entry name" value="ZN(II)2CYS6 TRANSCRIPTION FACTOR (EUROFUNG)"/>
    <property type="match status" value="1"/>
</dbReference>
<proteinExistence type="predicted"/>
<dbReference type="Proteomes" id="UP000034112">
    <property type="component" value="Unassembled WGS sequence"/>
</dbReference>
<dbReference type="PROSITE" id="PS00463">
    <property type="entry name" value="ZN2_CY6_FUNGAL_1"/>
    <property type="match status" value="1"/>
</dbReference>
<reference evidence="9" key="1">
    <citation type="journal article" date="2015" name="Genome Announc.">
        <title>Draft whole-genome sequence of the biocontrol agent Trichoderma harzianum T6776.</title>
        <authorList>
            <person name="Baroncelli R."/>
            <person name="Piaggeschi G."/>
            <person name="Fiorini L."/>
            <person name="Bertolini E."/>
            <person name="Zapparata A."/>
            <person name="Pe M.E."/>
            <person name="Sarrocco S."/>
            <person name="Vannacci G."/>
        </authorList>
    </citation>
    <scope>NUCLEOTIDE SEQUENCE [LARGE SCALE GENOMIC DNA]</scope>
    <source>
        <strain evidence="9">T6776</strain>
    </source>
</reference>
<dbReference type="Gene3D" id="4.10.240.10">
    <property type="entry name" value="Zn(2)-C6 fungal-type DNA-binding domain"/>
    <property type="match status" value="1"/>
</dbReference>
<keyword evidence="3" id="KW-0805">Transcription regulation</keyword>
<dbReference type="SMART" id="SM00066">
    <property type="entry name" value="GAL4"/>
    <property type="match status" value="1"/>
</dbReference>
<keyword evidence="2" id="KW-0479">Metal-binding</keyword>
<feature type="region of interest" description="Disordered" evidence="6">
    <location>
        <begin position="145"/>
        <end position="207"/>
    </location>
</feature>
<evidence type="ECO:0000256" key="3">
    <source>
        <dbReference type="ARBA" id="ARBA00023015"/>
    </source>
</evidence>
<evidence type="ECO:0000256" key="1">
    <source>
        <dbReference type="ARBA" id="ARBA00004123"/>
    </source>
</evidence>
<keyword evidence="5" id="KW-0539">Nucleus</keyword>
<dbReference type="EMBL" id="JOKZ01000001">
    <property type="protein sequence ID" value="KKP07799.1"/>
    <property type="molecule type" value="Genomic_DNA"/>
</dbReference>
<feature type="domain" description="Zn(2)-C6 fungal-type" evidence="7">
    <location>
        <begin position="208"/>
        <end position="238"/>
    </location>
</feature>
<keyword evidence="4" id="KW-0804">Transcription</keyword>
<evidence type="ECO:0000313" key="9">
    <source>
        <dbReference type="Proteomes" id="UP000034112"/>
    </source>
</evidence>
<dbReference type="InterPro" id="IPR001138">
    <property type="entry name" value="Zn2Cys6_DnaBD"/>
</dbReference>
<evidence type="ECO:0000259" key="7">
    <source>
        <dbReference type="PROSITE" id="PS50048"/>
    </source>
</evidence>
<evidence type="ECO:0000256" key="6">
    <source>
        <dbReference type="SAM" id="MobiDB-lite"/>
    </source>
</evidence>
<comment type="caution">
    <text evidence="8">The sequence shown here is derived from an EMBL/GenBank/DDBJ whole genome shotgun (WGS) entry which is preliminary data.</text>
</comment>
<dbReference type="InterPro" id="IPR036864">
    <property type="entry name" value="Zn2-C6_fun-type_DNA-bd_sf"/>
</dbReference>
<dbReference type="PANTHER" id="PTHR47338">
    <property type="entry name" value="ZN(II)2CYS6 TRANSCRIPTION FACTOR (EUROFUNG)-RELATED"/>
    <property type="match status" value="1"/>
</dbReference>
<organism evidence="8 9">
    <name type="scientific">Trichoderma harzianum</name>
    <name type="common">Hypocrea lixii</name>
    <dbReference type="NCBI Taxonomy" id="5544"/>
    <lineage>
        <taxon>Eukaryota</taxon>
        <taxon>Fungi</taxon>
        <taxon>Dikarya</taxon>
        <taxon>Ascomycota</taxon>
        <taxon>Pezizomycotina</taxon>
        <taxon>Sordariomycetes</taxon>
        <taxon>Hypocreomycetidae</taxon>
        <taxon>Hypocreales</taxon>
        <taxon>Hypocreaceae</taxon>
        <taxon>Trichoderma</taxon>
    </lineage>
</organism>
<dbReference type="OrthoDB" id="5218366at2759"/>
<dbReference type="SUPFAM" id="SSF57701">
    <property type="entry name" value="Zn2/Cys6 DNA-binding domain"/>
    <property type="match status" value="1"/>
</dbReference>
<name>A0A0G0ATN8_TRIHA</name>
<evidence type="ECO:0000256" key="5">
    <source>
        <dbReference type="ARBA" id="ARBA00023242"/>
    </source>
</evidence>
<feature type="compositionally biased region" description="Polar residues" evidence="6">
    <location>
        <begin position="155"/>
        <end position="175"/>
    </location>
</feature>
<gene>
    <name evidence="8" type="ORF">THAR02_00007</name>
</gene>
<dbReference type="GO" id="GO:0000981">
    <property type="term" value="F:DNA-binding transcription factor activity, RNA polymerase II-specific"/>
    <property type="evidence" value="ECO:0007669"/>
    <property type="project" value="InterPro"/>
</dbReference>
<dbReference type="GO" id="GO:0005634">
    <property type="term" value="C:nucleus"/>
    <property type="evidence" value="ECO:0007669"/>
    <property type="project" value="UniProtKB-SubCell"/>
</dbReference>
<evidence type="ECO:0000256" key="4">
    <source>
        <dbReference type="ARBA" id="ARBA00023163"/>
    </source>
</evidence>
<dbReference type="InterPro" id="IPR050815">
    <property type="entry name" value="TF_fung"/>
</dbReference>
<dbReference type="GO" id="GO:0008270">
    <property type="term" value="F:zinc ion binding"/>
    <property type="evidence" value="ECO:0007669"/>
    <property type="project" value="InterPro"/>
</dbReference>
<evidence type="ECO:0000256" key="2">
    <source>
        <dbReference type="ARBA" id="ARBA00022723"/>
    </source>
</evidence>